<dbReference type="InterPro" id="IPR006544">
    <property type="entry name" value="P-type_TPase_V"/>
</dbReference>
<dbReference type="PANTHER" id="PTHR45630:SF7">
    <property type="entry name" value="ENDOPLASMIC RETICULUM TRANSMEMBRANE HELIX TRANSLOCASE"/>
    <property type="match status" value="1"/>
</dbReference>
<comment type="subcellular location">
    <subcellularLocation>
        <location evidence="1">Membrane</location>
        <topology evidence="1">Multi-pass membrane protein</topology>
    </subcellularLocation>
</comment>
<protein>
    <recommendedName>
        <fullName evidence="10">Cation-transporting P-type ATPase C-terminal domain-containing protein</fullName>
    </recommendedName>
</protein>
<dbReference type="Proteomes" id="UP000054498">
    <property type="component" value="Unassembled WGS sequence"/>
</dbReference>
<evidence type="ECO:0000256" key="1">
    <source>
        <dbReference type="ARBA" id="ARBA00004141"/>
    </source>
</evidence>
<evidence type="ECO:0000313" key="8">
    <source>
        <dbReference type="EMBL" id="KIY95745.1"/>
    </source>
</evidence>
<dbReference type="GO" id="GO:0046872">
    <property type="term" value="F:metal ion binding"/>
    <property type="evidence" value="ECO:0007669"/>
    <property type="project" value="UniProtKB-KW"/>
</dbReference>
<dbReference type="OrthoDB" id="48943at2759"/>
<evidence type="ECO:0000256" key="3">
    <source>
        <dbReference type="ARBA" id="ARBA00022741"/>
    </source>
</evidence>
<dbReference type="GeneID" id="25729559"/>
<gene>
    <name evidence="8" type="ORF">MNEG_12219</name>
</gene>
<reference evidence="8 9" key="1">
    <citation type="journal article" date="2013" name="BMC Genomics">
        <title>Reconstruction of the lipid metabolism for the microalga Monoraphidium neglectum from its genome sequence reveals characteristics suitable for biofuel production.</title>
        <authorList>
            <person name="Bogen C."/>
            <person name="Al-Dilaimi A."/>
            <person name="Albersmeier A."/>
            <person name="Wichmann J."/>
            <person name="Grundmann M."/>
            <person name="Rupp O."/>
            <person name="Lauersen K.J."/>
            <person name="Blifernez-Klassen O."/>
            <person name="Kalinowski J."/>
            <person name="Goesmann A."/>
            <person name="Mussgnug J.H."/>
            <person name="Kruse O."/>
        </authorList>
    </citation>
    <scope>NUCLEOTIDE SEQUENCE [LARGE SCALE GENOMIC DNA]</scope>
    <source>
        <strain evidence="8 9">SAG 48.87</strain>
    </source>
</reference>
<keyword evidence="2" id="KW-0479">Metal-binding</keyword>
<evidence type="ECO:0008006" key="10">
    <source>
        <dbReference type="Google" id="ProtNLM"/>
    </source>
</evidence>
<keyword evidence="6" id="KW-1278">Translocase</keyword>
<keyword evidence="7" id="KW-0472">Membrane</keyword>
<dbReference type="GO" id="GO:0005524">
    <property type="term" value="F:ATP binding"/>
    <property type="evidence" value="ECO:0007669"/>
    <property type="project" value="UniProtKB-KW"/>
</dbReference>
<dbReference type="GO" id="GO:0005789">
    <property type="term" value="C:endoplasmic reticulum membrane"/>
    <property type="evidence" value="ECO:0007669"/>
    <property type="project" value="TreeGrafter"/>
</dbReference>
<sequence>MFFFISNAKPLEQLSPIRPHPSIFNLYFFGSLIGQFAAQLAFLIFMYRAALGAMPEEEAQDSESDFKPNLVNSVCYLVEQTVQLSTFAVNYVGHPFNESLRENRGMRMSLTYAGGFLLLLVLEVVPQLNESFGLVPIPSELRANFIAGAVCTVLFCNGWERMLRNLVPARTPPARVFITHKAELQRARAAAGAAKKRE</sequence>
<dbReference type="STRING" id="145388.A0A0D2MLR1"/>
<accession>A0A0D2MLR1</accession>
<dbReference type="PANTHER" id="PTHR45630">
    <property type="entry name" value="CATION-TRANSPORTING ATPASE-RELATED"/>
    <property type="match status" value="1"/>
</dbReference>
<dbReference type="AlphaFoldDB" id="A0A0D2MLR1"/>
<dbReference type="KEGG" id="mng:MNEG_12219"/>
<keyword evidence="4" id="KW-0067">ATP-binding</keyword>
<dbReference type="InterPro" id="IPR023298">
    <property type="entry name" value="ATPase_P-typ_TM_dom_sf"/>
</dbReference>
<keyword evidence="7" id="KW-0812">Transmembrane</keyword>
<dbReference type="SUPFAM" id="SSF81665">
    <property type="entry name" value="Calcium ATPase, transmembrane domain M"/>
    <property type="match status" value="1"/>
</dbReference>
<dbReference type="RefSeq" id="XP_013894765.1">
    <property type="nucleotide sequence ID" value="XM_014039311.1"/>
</dbReference>
<keyword evidence="9" id="KW-1185">Reference proteome</keyword>
<dbReference type="GO" id="GO:0015662">
    <property type="term" value="F:P-type ion transporter activity"/>
    <property type="evidence" value="ECO:0007669"/>
    <property type="project" value="TreeGrafter"/>
</dbReference>
<evidence type="ECO:0000256" key="6">
    <source>
        <dbReference type="ARBA" id="ARBA00022967"/>
    </source>
</evidence>
<keyword evidence="7" id="KW-1133">Transmembrane helix</keyword>
<evidence type="ECO:0000256" key="2">
    <source>
        <dbReference type="ARBA" id="ARBA00022723"/>
    </source>
</evidence>
<evidence type="ECO:0000256" key="5">
    <source>
        <dbReference type="ARBA" id="ARBA00022842"/>
    </source>
</evidence>
<organism evidence="8 9">
    <name type="scientific">Monoraphidium neglectum</name>
    <dbReference type="NCBI Taxonomy" id="145388"/>
    <lineage>
        <taxon>Eukaryota</taxon>
        <taxon>Viridiplantae</taxon>
        <taxon>Chlorophyta</taxon>
        <taxon>core chlorophytes</taxon>
        <taxon>Chlorophyceae</taxon>
        <taxon>CS clade</taxon>
        <taxon>Sphaeropleales</taxon>
        <taxon>Selenastraceae</taxon>
        <taxon>Monoraphidium</taxon>
    </lineage>
</organism>
<keyword evidence="5" id="KW-0460">Magnesium</keyword>
<feature type="transmembrane region" description="Helical" evidence="7">
    <location>
        <begin position="26"/>
        <end position="47"/>
    </location>
</feature>
<proteinExistence type="predicted"/>
<evidence type="ECO:0000256" key="7">
    <source>
        <dbReference type="SAM" id="Phobius"/>
    </source>
</evidence>
<dbReference type="GO" id="GO:0019829">
    <property type="term" value="F:ATPase-coupled monoatomic cation transmembrane transporter activity"/>
    <property type="evidence" value="ECO:0007669"/>
    <property type="project" value="TreeGrafter"/>
</dbReference>
<dbReference type="EMBL" id="KK103346">
    <property type="protein sequence ID" value="KIY95745.1"/>
    <property type="molecule type" value="Genomic_DNA"/>
</dbReference>
<feature type="transmembrane region" description="Helical" evidence="7">
    <location>
        <begin position="110"/>
        <end position="129"/>
    </location>
</feature>
<dbReference type="GO" id="GO:0006874">
    <property type="term" value="P:intracellular calcium ion homeostasis"/>
    <property type="evidence" value="ECO:0007669"/>
    <property type="project" value="TreeGrafter"/>
</dbReference>
<evidence type="ECO:0000256" key="4">
    <source>
        <dbReference type="ARBA" id="ARBA00022840"/>
    </source>
</evidence>
<name>A0A0D2MLR1_9CHLO</name>
<evidence type="ECO:0000313" key="9">
    <source>
        <dbReference type="Proteomes" id="UP000054498"/>
    </source>
</evidence>
<keyword evidence="3" id="KW-0547">Nucleotide-binding</keyword>
<feature type="transmembrane region" description="Helical" evidence="7">
    <location>
        <begin position="141"/>
        <end position="159"/>
    </location>
</feature>